<evidence type="ECO:0000259" key="1">
    <source>
        <dbReference type="Pfam" id="PF14111"/>
    </source>
</evidence>
<name>A0ABQ7V2W4_SOLTU</name>
<dbReference type="Pfam" id="PF14111">
    <property type="entry name" value="DUF4283"/>
    <property type="match status" value="1"/>
</dbReference>
<keyword evidence="3" id="KW-1185">Reference proteome</keyword>
<dbReference type="PANTHER" id="PTHR34427:SF16">
    <property type="entry name" value="DUF4283 DOMAIN-CONTAINING PROTEIN"/>
    <property type="match status" value="1"/>
</dbReference>
<dbReference type="Proteomes" id="UP000826656">
    <property type="component" value="Unassembled WGS sequence"/>
</dbReference>
<dbReference type="PANTHER" id="PTHR34427">
    <property type="entry name" value="DUF4283 DOMAIN PROTEIN"/>
    <property type="match status" value="1"/>
</dbReference>
<comment type="caution">
    <text evidence="2">The sequence shown here is derived from an EMBL/GenBank/DDBJ whole genome shotgun (WGS) entry which is preliminary data.</text>
</comment>
<proteinExistence type="predicted"/>
<organism evidence="2 3">
    <name type="scientific">Solanum tuberosum</name>
    <name type="common">Potato</name>
    <dbReference type="NCBI Taxonomy" id="4113"/>
    <lineage>
        <taxon>Eukaryota</taxon>
        <taxon>Viridiplantae</taxon>
        <taxon>Streptophyta</taxon>
        <taxon>Embryophyta</taxon>
        <taxon>Tracheophyta</taxon>
        <taxon>Spermatophyta</taxon>
        <taxon>Magnoliopsida</taxon>
        <taxon>eudicotyledons</taxon>
        <taxon>Gunneridae</taxon>
        <taxon>Pentapetalae</taxon>
        <taxon>asterids</taxon>
        <taxon>lamiids</taxon>
        <taxon>Solanales</taxon>
        <taxon>Solanaceae</taxon>
        <taxon>Solanoideae</taxon>
        <taxon>Solaneae</taxon>
        <taxon>Solanum</taxon>
    </lineage>
</organism>
<evidence type="ECO:0000313" key="2">
    <source>
        <dbReference type="EMBL" id="KAH0757716.1"/>
    </source>
</evidence>
<evidence type="ECO:0000313" key="3">
    <source>
        <dbReference type="Proteomes" id="UP000826656"/>
    </source>
</evidence>
<dbReference type="InterPro" id="IPR020847">
    <property type="entry name" value="AP_endonuclease_F1_BS"/>
</dbReference>
<accession>A0ABQ7V2W4</accession>
<reference evidence="2 3" key="1">
    <citation type="journal article" date="2021" name="bioRxiv">
        <title>Chromosome-scale and haplotype-resolved genome assembly of a tetraploid potato cultivar.</title>
        <authorList>
            <person name="Sun H."/>
            <person name="Jiao W.-B."/>
            <person name="Krause K."/>
            <person name="Campoy J.A."/>
            <person name="Goel M."/>
            <person name="Folz-Donahue K."/>
            <person name="Kukat C."/>
            <person name="Huettel B."/>
            <person name="Schneeberger K."/>
        </authorList>
    </citation>
    <scope>NUCLEOTIDE SEQUENCE [LARGE SCALE GENOMIC DNA]</scope>
    <source>
        <strain evidence="2">SolTubOtavaFocal</strain>
        <tissue evidence="2">Leaves</tissue>
    </source>
</reference>
<sequence length="636" mass="72789">MDLSLSKRSIQREKKETRRWKLAEQEAVHFCTRKHNIHGRFISIITVNRGGRSGLIIPELASNAGWLDVALKIDRFIKCKKGKEKIPSTRVVADYPYANAIRDSKWQSRNLRSAEVKSIMGKVEVLDKISTQEGDLLSRCLVGYCSEKPKERTTLADIRRWSSTNWKKAFGINIYELNDEKFLFEFPNRNMAEQTINEQWRWRSCNFNLEWWKPTTGCTPKYALVKETWIRVVGIPLHLWSKKVFPEIGEICGGWLATEEETELKNHMKWARILVANDGSSIPREVEVLRNGTKFHLPIWPECLPRFESSPENDKGEDETYYPVQKFTQGILEEVVGDDARRSHQTRDLLLSQHVTMSEKVKSKACEGHVSFLNETLEVDHQVGPNSKLQIEGPDVAGLVIANNFQEDITVVQSTFDFIEDITAQVAMNDNSQLPEKRSSHATVAEKSIELMGEKELQIVGEEAESQLERNFDVGGDDRVNSGVTTRNSETELVNWEVDDVEPLMVQQQLITQGKEKEASNWVQQNLIKLGKNFGIDFQGHEEEATELLMQIDSCRQARKLESCRNRGKGRSASAKKRRLVNSMIWGWKADIICLQETKLEGNVEDLAKQVWGGRWDQTSISGIQWDKRGDLDDVG</sequence>
<protein>
    <recommendedName>
        <fullName evidence="1">DUF4283 domain-containing protein</fullName>
    </recommendedName>
</protein>
<dbReference type="EMBL" id="JAIVGD010000015">
    <property type="protein sequence ID" value="KAH0757716.1"/>
    <property type="molecule type" value="Genomic_DNA"/>
</dbReference>
<feature type="domain" description="DUF4283" evidence="1">
    <location>
        <begin position="136"/>
        <end position="220"/>
    </location>
</feature>
<dbReference type="PROSITE" id="PS00726">
    <property type="entry name" value="AP_NUCLEASE_F1_1"/>
    <property type="match status" value="1"/>
</dbReference>
<dbReference type="InterPro" id="IPR025558">
    <property type="entry name" value="DUF4283"/>
</dbReference>
<gene>
    <name evidence="2" type="ORF">KY290_021209</name>
</gene>